<dbReference type="Gene3D" id="2.60.420.10">
    <property type="entry name" value="Maltose phosphorylase, domain 3"/>
    <property type="match status" value="1"/>
</dbReference>
<dbReference type="InterPro" id="IPR013783">
    <property type="entry name" value="Ig-like_fold"/>
</dbReference>
<evidence type="ECO:0000256" key="2">
    <source>
        <dbReference type="ARBA" id="ARBA00012652"/>
    </source>
</evidence>
<dbReference type="InterPro" id="IPR035398">
    <property type="entry name" value="Bac_rhamnosid_C"/>
</dbReference>
<dbReference type="AlphaFoldDB" id="A0A2J6RTI2"/>
<feature type="domain" description="Alpha-L-rhamnosidase six-hairpin glycosidase" evidence="6">
    <location>
        <begin position="454"/>
        <end position="807"/>
    </location>
</feature>
<proteinExistence type="predicted"/>
<dbReference type="Gene3D" id="2.60.40.10">
    <property type="entry name" value="Immunoglobulins"/>
    <property type="match status" value="1"/>
</dbReference>
<feature type="domain" description="Alpha-L-rhamnosidase concanavalin-like" evidence="4">
    <location>
        <begin position="346"/>
        <end position="445"/>
    </location>
</feature>
<dbReference type="PANTHER" id="PTHR33307:SF6">
    <property type="entry name" value="ALPHA-RHAMNOSIDASE (EUROFUNG)-RELATED"/>
    <property type="match status" value="1"/>
</dbReference>
<dbReference type="Proteomes" id="UP000235786">
    <property type="component" value="Unassembled WGS sequence"/>
</dbReference>
<evidence type="ECO:0000259" key="7">
    <source>
        <dbReference type="Pfam" id="PF17390"/>
    </source>
</evidence>
<feature type="domain" description="Alpha-L-rhamnosidase C-terminal" evidence="7">
    <location>
        <begin position="810"/>
        <end position="877"/>
    </location>
</feature>
<dbReference type="InterPro" id="IPR008928">
    <property type="entry name" value="6-hairpin_glycosidase_sf"/>
</dbReference>
<dbReference type="OrthoDB" id="10036721at2759"/>
<comment type="catalytic activity">
    <reaction evidence="1">
        <text>Hydrolysis of terminal non-reducing alpha-L-rhamnose residues in alpha-L-rhamnosides.</text>
        <dbReference type="EC" id="3.2.1.40"/>
    </reaction>
</comment>
<feature type="domain" description="Bacterial alpha-L-rhamnosidase N-terminal" evidence="5">
    <location>
        <begin position="159"/>
        <end position="334"/>
    </location>
</feature>
<protein>
    <recommendedName>
        <fullName evidence="2">alpha-L-rhamnosidase</fullName>
        <ecNumber evidence="2">3.2.1.40</ecNumber>
    </recommendedName>
</protein>
<gene>
    <name evidence="8" type="ORF">L207DRAFT_633134</name>
</gene>
<evidence type="ECO:0000256" key="3">
    <source>
        <dbReference type="ARBA" id="ARBA00022801"/>
    </source>
</evidence>
<dbReference type="PIRSF" id="PIRSF010631">
    <property type="entry name" value="A-rhamnsds"/>
    <property type="match status" value="1"/>
</dbReference>
<name>A0A2J6RTI2_HYAVF</name>
<dbReference type="InterPro" id="IPR013737">
    <property type="entry name" value="Bac_rhamnosid_N"/>
</dbReference>
<sequence length="912" mass="101991">MPTASPDSFGVQDVRFEHRLANDALGIGETRPRISWRVSGAPTGFIQNKYQIELFDQKPEHSKIPSQSFEIKSNKSNLVPWPSDETLRSREGIFARVRVWGEADPNPSQWSELAYIEAGLLNRSDWTCQRISASWDQDTSVPRPEELYRKEFSVQSATKIVKARLYITAQGIYEAEINGKRVGDQFLAPGWSAYDERLHYQVYDVLEYLLLENVENCIGIRVGEGWFCGRIGFEGGGRNLWGNRTAVMAQLEMAYEDGSIQVVNTDDSWEVASGPTRLAEIYNGEKYDATMELSEWSAARASQESKPSAWTRAAVLSPLPAKPELLAMSGSPIRRLLILKPKDLITTPQGKKVLDFGQNLVGYTRLKNVKGPRGQTIRLLHAEVMEQGELGRRPLREADAIDEYKLKGLPEGESWEPKFAFHGFRYLQVEGLSSDADLLTSFEAVVCWTEMEPTGDFSCSDKMLNKLHENVIWGMRGNFVGLPTDCPQRDERLGWTGDIALFAPTACFLYDCAGMLKTWLADLAVSQEYLGGVPPLVVPNVLRYIKSAFPRVFPIAIWADATILVPWAIYQSTGDIGILDLQYPSMESWLKSCPRDTERGRRLYDANLFQLGDWLDPDAPPDKPQNAKADAQLVANAFLIHSLDIISKISSIIGKDQEAKQYADEAILVRQEFCDEYMTPNGRLVSDSQTAYALGICFDLFPTPRQLAQAGERLAYIVRKNQFRIGTGFAGTPFICEALVLTGHAQIAYRMLVEDTCPSWLYPVTMGATTMWERWDSMLPDGSINPGDMTSFNHYALGAVATFMHERLGGLRCIEPGWKKARVEPILGGDFTEATVSHITPYGKVGCSWKIEDDRFDLTVQVPPGTSIEVVLPPSGADGTDAVVRTVMSGVHSFSVPYERNYEWPPKSASWP</sequence>
<dbReference type="InterPro" id="IPR016007">
    <property type="entry name" value="Alpha_rhamnosid"/>
</dbReference>
<dbReference type="STRING" id="1149755.A0A2J6RTI2"/>
<accession>A0A2J6RTI2</accession>
<reference evidence="8 9" key="1">
    <citation type="submission" date="2016-04" db="EMBL/GenBank/DDBJ databases">
        <title>A degradative enzymes factory behind the ericoid mycorrhizal symbiosis.</title>
        <authorList>
            <consortium name="DOE Joint Genome Institute"/>
            <person name="Martino E."/>
            <person name="Morin E."/>
            <person name="Grelet G."/>
            <person name="Kuo A."/>
            <person name="Kohler A."/>
            <person name="Daghino S."/>
            <person name="Barry K."/>
            <person name="Choi C."/>
            <person name="Cichocki N."/>
            <person name="Clum A."/>
            <person name="Copeland A."/>
            <person name="Hainaut M."/>
            <person name="Haridas S."/>
            <person name="Labutti K."/>
            <person name="Lindquist E."/>
            <person name="Lipzen A."/>
            <person name="Khouja H.-R."/>
            <person name="Murat C."/>
            <person name="Ohm R."/>
            <person name="Olson A."/>
            <person name="Spatafora J."/>
            <person name="Veneault-Fourrey C."/>
            <person name="Henrissat B."/>
            <person name="Grigoriev I."/>
            <person name="Martin F."/>
            <person name="Perotto S."/>
        </authorList>
    </citation>
    <scope>NUCLEOTIDE SEQUENCE [LARGE SCALE GENOMIC DNA]</scope>
    <source>
        <strain evidence="8 9">F</strain>
    </source>
</reference>
<dbReference type="InterPro" id="IPR008902">
    <property type="entry name" value="Rhamnosid_concanavalin"/>
</dbReference>
<evidence type="ECO:0000259" key="6">
    <source>
        <dbReference type="Pfam" id="PF17389"/>
    </source>
</evidence>
<dbReference type="Gene3D" id="1.50.10.10">
    <property type="match status" value="1"/>
</dbReference>
<keyword evidence="9" id="KW-1185">Reference proteome</keyword>
<dbReference type="PANTHER" id="PTHR33307">
    <property type="entry name" value="ALPHA-RHAMNOSIDASE (EUROFUNG)"/>
    <property type="match status" value="1"/>
</dbReference>
<dbReference type="Pfam" id="PF25788">
    <property type="entry name" value="Ig_Rha78A_N"/>
    <property type="match status" value="1"/>
</dbReference>
<evidence type="ECO:0000256" key="1">
    <source>
        <dbReference type="ARBA" id="ARBA00001445"/>
    </source>
</evidence>
<dbReference type="GO" id="GO:0005975">
    <property type="term" value="P:carbohydrate metabolic process"/>
    <property type="evidence" value="ECO:0007669"/>
    <property type="project" value="InterPro"/>
</dbReference>
<dbReference type="Pfam" id="PF05592">
    <property type="entry name" value="Bac_rhamnosid"/>
    <property type="match status" value="1"/>
</dbReference>
<dbReference type="EC" id="3.2.1.40" evidence="2"/>
<dbReference type="Gene3D" id="2.60.120.260">
    <property type="entry name" value="Galactose-binding domain-like"/>
    <property type="match status" value="2"/>
</dbReference>
<dbReference type="EMBL" id="KZ613944">
    <property type="protein sequence ID" value="PMD41821.1"/>
    <property type="molecule type" value="Genomic_DNA"/>
</dbReference>
<dbReference type="InterPro" id="IPR012341">
    <property type="entry name" value="6hp_glycosidase-like_sf"/>
</dbReference>
<evidence type="ECO:0000259" key="5">
    <source>
        <dbReference type="Pfam" id="PF08531"/>
    </source>
</evidence>
<evidence type="ECO:0000313" key="9">
    <source>
        <dbReference type="Proteomes" id="UP000235786"/>
    </source>
</evidence>
<organism evidence="8 9">
    <name type="scientific">Hyaloscypha variabilis (strain UAMH 11265 / GT02V1 / F)</name>
    <name type="common">Meliniomyces variabilis</name>
    <dbReference type="NCBI Taxonomy" id="1149755"/>
    <lineage>
        <taxon>Eukaryota</taxon>
        <taxon>Fungi</taxon>
        <taxon>Dikarya</taxon>
        <taxon>Ascomycota</taxon>
        <taxon>Pezizomycotina</taxon>
        <taxon>Leotiomycetes</taxon>
        <taxon>Helotiales</taxon>
        <taxon>Hyaloscyphaceae</taxon>
        <taxon>Hyaloscypha</taxon>
        <taxon>Hyaloscypha variabilis</taxon>
    </lineage>
</organism>
<dbReference type="Pfam" id="PF17390">
    <property type="entry name" value="Bac_rhamnosid_C"/>
    <property type="match status" value="1"/>
</dbReference>
<dbReference type="Pfam" id="PF17389">
    <property type="entry name" value="Bac_rhamnosid6H"/>
    <property type="match status" value="1"/>
</dbReference>
<dbReference type="Pfam" id="PF08531">
    <property type="entry name" value="Bac_rhamnosid_N"/>
    <property type="match status" value="1"/>
</dbReference>
<evidence type="ECO:0000313" key="8">
    <source>
        <dbReference type="EMBL" id="PMD41821.1"/>
    </source>
</evidence>
<dbReference type="SUPFAM" id="SSF48208">
    <property type="entry name" value="Six-hairpin glycosidases"/>
    <property type="match status" value="1"/>
</dbReference>
<dbReference type="GO" id="GO:0030596">
    <property type="term" value="F:alpha-L-rhamnosidase activity"/>
    <property type="evidence" value="ECO:0007669"/>
    <property type="project" value="UniProtKB-EC"/>
</dbReference>
<evidence type="ECO:0000259" key="4">
    <source>
        <dbReference type="Pfam" id="PF05592"/>
    </source>
</evidence>
<keyword evidence="3 8" id="KW-0378">Hydrolase</keyword>
<dbReference type="InterPro" id="IPR035396">
    <property type="entry name" value="Bac_rhamnosid6H"/>
</dbReference>